<sequence>MKRRQFVCMAVSAVLIPVAAFAKDVAMIVHKCRMALNRVLPHFVWFIRR</sequence>
<protein>
    <submittedName>
        <fullName evidence="1">Uncharacterized protein</fullName>
    </submittedName>
</protein>
<dbReference type="EMBL" id="CABFWE030000012">
    <property type="protein sequence ID" value="CAD7053181.1"/>
    <property type="molecule type" value="Genomic_DNA"/>
</dbReference>
<dbReference type="Proteomes" id="UP000601041">
    <property type="component" value="Unassembled WGS sequence"/>
</dbReference>
<reference evidence="1 2" key="1">
    <citation type="submission" date="2020-11" db="EMBL/GenBank/DDBJ databases">
        <authorList>
            <person name="Lassalle F."/>
        </authorList>
    </citation>
    <scope>NUCLEOTIDE SEQUENCE [LARGE SCALE GENOMIC DNA]</scope>
    <source>
        <strain evidence="1 2">AB21</strain>
    </source>
</reference>
<name>A0ABN7JXG8_9HYPH</name>
<accession>A0ABN7JXG8</accession>
<keyword evidence="2" id="KW-1185">Reference proteome</keyword>
<evidence type="ECO:0000313" key="1">
    <source>
        <dbReference type="EMBL" id="CAD7053181.1"/>
    </source>
</evidence>
<proteinExistence type="predicted"/>
<comment type="caution">
    <text evidence="1">The sequence shown here is derived from an EMBL/GenBank/DDBJ whole genome shotgun (WGS) entry which is preliminary data.</text>
</comment>
<evidence type="ECO:0000313" key="2">
    <source>
        <dbReference type="Proteomes" id="UP000601041"/>
    </source>
</evidence>
<gene>
    <name evidence="1" type="ORF">RHAB21_00536</name>
</gene>
<organism evidence="1 2">
    <name type="scientific">Pseudorhizobium halotolerans</name>
    <dbReference type="NCBI Taxonomy" id="1233081"/>
    <lineage>
        <taxon>Bacteria</taxon>
        <taxon>Pseudomonadati</taxon>
        <taxon>Pseudomonadota</taxon>
        <taxon>Alphaproteobacteria</taxon>
        <taxon>Hyphomicrobiales</taxon>
        <taxon>Rhizobiaceae</taxon>
        <taxon>Rhizobium/Agrobacterium group</taxon>
        <taxon>Pseudorhizobium</taxon>
    </lineage>
</organism>